<accession>A0AAV2N9J5</accession>
<feature type="compositionally biased region" description="Basic and acidic residues" evidence="1">
    <location>
        <begin position="26"/>
        <end position="42"/>
    </location>
</feature>
<name>A0AAV2N9J5_9HYME</name>
<sequence length="147" mass="16657">MVRRVERWHARGHIVFRISPSRFSGSEEKQRIGKEKDEDEKTSGFTSGSCREKAGSLNHAATTTGLQKQTPHLLCCLLPQPTPCCHYVCLYAGLSVHAHRQALRQAVRGGRAFEPLERKGRYICRISACGYRDKAWPYLSILTKDDK</sequence>
<organism evidence="2 3">
    <name type="scientific">Lasius platythorax</name>
    <dbReference type="NCBI Taxonomy" id="488582"/>
    <lineage>
        <taxon>Eukaryota</taxon>
        <taxon>Metazoa</taxon>
        <taxon>Ecdysozoa</taxon>
        <taxon>Arthropoda</taxon>
        <taxon>Hexapoda</taxon>
        <taxon>Insecta</taxon>
        <taxon>Pterygota</taxon>
        <taxon>Neoptera</taxon>
        <taxon>Endopterygota</taxon>
        <taxon>Hymenoptera</taxon>
        <taxon>Apocrita</taxon>
        <taxon>Aculeata</taxon>
        <taxon>Formicoidea</taxon>
        <taxon>Formicidae</taxon>
        <taxon>Formicinae</taxon>
        <taxon>Lasius</taxon>
        <taxon>Lasius</taxon>
    </lineage>
</organism>
<evidence type="ECO:0000313" key="2">
    <source>
        <dbReference type="EMBL" id="CAL1676783.1"/>
    </source>
</evidence>
<dbReference type="AlphaFoldDB" id="A0AAV2N9J5"/>
<gene>
    <name evidence="2" type="ORF">LPLAT_LOCUS2899</name>
</gene>
<reference evidence="2" key="1">
    <citation type="submission" date="2024-04" db="EMBL/GenBank/DDBJ databases">
        <authorList>
            <consortium name="Molecular Ecology Group"/>
        </authorList>
    </citation>
    <scope>NUCLEOTIDE SEQUENCE</scope>
</reference>
<dbReference type="Proteomes" id="UP001497644">
    <property type="component" value="Chromosome 12"/>
</dbReference>
<evidence type="ECO:0000256" key="1">
    <source>
        <dbReference type="SAM" id="MobiDB-lite"/>
    </source>
</evidence>
<evidence type="ECO:0000313" key="3">
    <source>
        <dbReference type="Proteomes" id="UP001497644"/>
    </source>
</evidence>
<feature type="region of interest" description="Disordered" evidence="1">
    <location>
        <begin position="26"/>
        <end position="52"/>
    </location>
</feature>
<dbReference type="EMBL" id="OZ034835">
    <property type="protein sequence ID" value="CAL1676783.1"/>
    <property type="molecule type" value="Genomic_DNA"/>
</dbReference>
<proteinExistence type="predicted"/>
<protein>
    <submittedName>
        <fullName evidence="2">Uncharacterized protein</fullName>
    </submittedName>
</protein>
<keyword evidence="3" id="KW-1185">Reference proteome</keyword>